<sequence length="312" mass="32636">MPFGHQDLNSYALVIGESLIDIVSRPGEDVSAAEHVGGSPCNVAVGLSRLGRQVEFATQFAADRHGEMIRSHLEASGVGTTFVTPAARTSTAKALLDENGAARYEFDIHWDIAAIATPHLPALIHTGSIATFLEPGAEAVAATLAGASSVISFDPNVRPGLITDSGRARDRIDHFVSSADVVKASDEDLEWYAPGVPPEEVVRDWLSRGPSVVVVTKGKEGAFGACRDGEIEIAPHKVDVIDTVGAGDAFMTGILDSLWSRDMLDGRLAAITCDELAGVLNDAAAVSALTVARAGADLPTRAARDAYVAARA</sequence>
<name>F6EHA4_HOYSD</name>
<accession>F6EHA4</accession>
<reference evidence="7 8" key="1">
    <citation type="journal article" date="2011" name="J. Bacteriol.">
        <title>Complete genome sequence of Amycolicicoccus subflavus DQS3-9A1T, an actinomycete isolated from crude oil-polluted soil.</title>
        <authorList>
            <person name="Cai M."/>
            <person name="Chen W.M."/>
            <person name="Nie Y."/>
            <person name="Chi C.Q."/>
            <person name="Wang Y.N."/>
            <person name="Tang Y.Q."/>
            <person name="Li G.Y."/>
            <person name="Wu X.L."/>
        </authorList>
    </citation>
    <scope>NUCLEOTIDE SEQUENCE [LARGE SCALE GENOMIC DNA]</scope>
    <source>
        <strain evidence="8">DSM 45089 / DQS3-9A1</strain>
    </source>
</reference>
<proteinExistence type="inferred from homology"/>
<keyword evidence="5" id="KW-0067">ATP-binding</keyword>
<dbReference type="InterPro" id="IPR029056">
    <property type="entry name" value="Ribokinase-like"/>
</dbReference>
<dbReference type="HOGENOM" id="CLU_027634_6_2_11"/>
<organism evidence="7 8">
    <name type="scientific">Hoyosella subflava (strain DSM 45089 / JCM 17490 / NBRC 109087 / DQS3-9A1)</name>
    <name type="common">Amycolicicoccus subflavus</name>
    <dbReference type="NCBI Taxonomy" id="443218"/>
    <lineage>
        <taxon>Bacteria</taxon>
        <taxon>Bacillati</taxon>
        <taxon>Actinomycetota</taxon>
        <taxon>Actinomycetes</taxon>
        <taxon>Mycobacteriales</taxon>
        <taxon>Hoyosellaceae</taxon>
        <taxon>Hoyosella</taxon>
    </lineage>
</organism>
<dbReference type="KEGG" id="asd:AS9A_2636"/>
<keyword evidence="4" id="KW-0418">Kinase</keyword>
<feature type="domain" description="Carbohydrate kinase PfkB" evidence="6">
    <location>
        <begin position="12"/>
        <end position="299"/>
    </location>
</feature>
<dbReference type="SUPFAM" id="SSF53613">
    <property type="entry name" value="Ribokinase-like"/>
    <property type="match status" value="1"/>
</dbReference>
<dbReference type="OrthoDB" id="9795789at2"/>
<dbReference type="Gene3D" id="3.40.1190.20">
    <property type="match status" value="1"/>
</dbReference>
<evidence type="ECO:0000259" key="6">
    <source>
        <dbReference type="Pfam" id="PF00294"/>
    </source>
</evidence>
<dbReference type="CDD" id="cd01167">
    <property type="entry name" value="bac_FRK"/>
    <property type="match status" value="1"/>
</dbReference>
<evidence type="ECO:0000256" key="2">
    <source>
        <dbReference type="ARBA" id="ARBA00022679"/>
    </source>
</evidence>
<dbReference type="InterPro" id="IPR011611">
    <property type="entry name" value="PfkB_dom"/>
</dbReference>
<evidence type="ECO:0000256" key="5">
    <source>
        <dbReference type="ARBA" id="ARBA00022840"/>
    </source>
</evidence>
<keyword evidence="8" id="KW-1185">Reference proteome</keyword>
<dbReference type="Pfam" id="PF00294">
    <property type="entry name" value="PfkB"/>
    <property type="match status" value="1"/>
</dbReference>
<evidence type="ECO:0000256" key="1">
    <source>
        <dbReference type="ARBA" id="ARBA00010688"/>
    </source>
</evidence>
<keyword evidence="3" id="KW-0547">Nucleotide-binding</keyword>
<comment type="similarity">
    <text evidence="1">Belongs to the carbohydrate kinase PfkB family.</text>
</comment>
<dbReference type="PANTHER" id="PTHR43085">
    <property type="entry name" value="HEXOKINASE FAMILY MEMBER"/>
    <property type="match status" value="1"/>
</dbReference>
<dbReference type="InterPro" id="IPR050306">
    <property type="entry name" value="PfkB_Carbo_kinase"/>
</dbReference>
<dbReference type="EMBL" id="CP002786">
    <property type="protein sequence ID" value="AEF41083.1"/>
    <property type="molecule type" value="Genomic_DNA"/>
</dbReference>
<evidence type="ECO:0000313" key="7">
    <source>
        <dbReference type="EMBL" id="AEF41083.1"/>
    </source>
</evidence>
<dbReference type="Proteomes" id="UP000009235">
    <property type="component" value="Chromosome"/>
</dbReference>
<evidence type="ECO:0000313" key="8">
    <source>
        <dbReference type="Proteomes" id="UP000009235"/>
    </source>
</evidence>
<protein>
    <submittedName>
        <fullName evidence="7">PfkB domain protein</fullName>
    </submittedName>
</protein>
<dbReference type="STRING" id="443218.AS9A_2636"/>
<dbReference type="GO" id="GO:0005524">
    <property type="term" value="F:ATP binding"/>
    <property type="evidence" value="ECO:0007669"/>
    <property type="project" value="UniProtKB-KW"/>
</dbReference>
<dbReference type="PANTHER" id="PTHR43085:SF1">
    <property type="entry name" value="PSEUDOURIDINE KINASE-RELATED"/>
    <property type="match status" value="1"/>
</dbReference>
<evidence type="ECO:0000256" key="4">
    <source>
        <dbReference type="ARBA" id="ARBA00022777"/>
    </source>
</evidence>
<dbReference type="AlphaFoldDB" id="F6EHA4"/>
<gene>
    <name evidence="7" type="ordered locus">AS9A_2636</name>
</gene>
<dbReference type="eggNOG" id="COG0524">
    <property type="taxonomic scope" value="Bacteria"/>
</dbReference>
<keyword evidence="2" id="KW-0808">Transferase</keyword>
<evidence type="ECO:0000256" key="3">
    <source>
        <dbReference type="ARBA" id="ARBA00022741"/>
    </source>
</evidence>
<dbReference type="RefSeq" id="WP_013807432.1">
    <property type="nucleotide sequence ID" value="NC_015564.1"/>
</dbReference>
<dbReference type="GO" id="GO:0016301">
    <property type="term" value="F:kinase activity"/>
    <property type="evidence" value="ECO:0007669"/>
    <property type="project" value="UniProtKB-KW"/>
</dbReference>